<dbReference type="InterPro" id="IPR036388">
    <property type="entry name" value="WH-like_DNA-bd_sf"/>
</dbReference>
<reference evidence="10" key="1">
    <citation type="submission" date="2024-01" db="EMBL/GenBank/DDBJ databases">
        <title>Bank of Algae and Cyanobacteria of the Azores (BACA) strain genomes.</title>
        <authorList>
            <person name="Luz R."/>
            <person name="Cordeiro R."/>
            <person name="Fonseca A."/>
            <person name="Goncalves V."/>
        </authorList>
    </citation>
    <scope>NUCLEOTIDE SEQUENCE</scope>
    <source>
        <strain evidence="10">BACA0141</strain>
    </source>
</reference>
<feature type="DNA-binding region" description="OmpR/PhoB-type" evidence="7">
    <location>
        <begin position="141"/>
        <end position="240"/>
    </location>
</feature>
<dbReference type="CDD" id="cd00383">
    <property type="entry name" value="trans_reg_C"/>
    <property type="match status" value="1"/>
</dbReference>
<dbReference type="PANTHER" id="PTHR48111:SF15">
    <property type="entry name" value="OMPR SUBFAMILY"/>
    <property type="match status" value="1"/>
</dbReference>
<gene>
    <name evidence="10" type="ORF">V2H45_00670</name>
</gene>
<protein>
    <submittedName>
        <fullName evidence="10">Response regulator transcription factor</fullName>
    </submittedName>
</protein>
<keyword evidence="3" id="KW-0805">Transcription regulation</keyword>
<dbReference type="PROSITE" id="PS51755">
    <property type="entry name" value="OMPR_PHOB"/>
    <property type="match status" value="1"/>
</dbReference>
<evidence type="ECO:0000313" key="11">
    <source>
        <dbReference type="Proteomes" id="UP001333818"/>
    </source>
</evidence>
<dbReference type="Pfam" id="PF00486">
    <property type="entry name" value="Trans_reg_C"/>
    <property type="match status" value="1"/>
</dbReference>
<evidence type="ECO:0000256" key="6">
    <source>
        <dbReference type="PROSITE-ProRule" id="PRU00169"/>
    </source>
</evidence>
<dbReference type="GO" id="GO:0005829">
    <property type="term" value="C:cytosol"/>
    <property type="evidence" value="ECO:0007669"/>
    <property type="project" value="TreeGrafter"/>
</dbReference>
<keyword evidence="4 7" id="KW-0238">DNA-binding</keyword>
<evidence type="ECO:0000256" key="3">
    <source>
        <dbReference type="ARBA" id="ARBA00023015"/>
    </source>
</evidence>
<dbReference type="SMART" id="SM00448">
    <property type="entry name" value="REC"/>
    <property type="match status" value="1"/>
</dbReference>
<evidence type="ECO:0000259" key="8">
    <source>
        <dbReference type="PROSITE" id="PS50110"/>
    </source>
</evidence>
<dbReference type="AlphaFoldDB" id="A0AAW9PXE0"/>
<dbReference type="CDD" id="cd17574">
    <property type="entry name" value="REC_OmpR"/>
    <property type="match status" value="1"/>
</dbReference>
<dbReference type="SUPFAM" id="SSF52172">
    <property type="entry name" value="CheY-like"/>
    <property type="match status" value="1"/>
</dbReference>
<dbReference type="PROSITE" id="PS50110">
    <property type="entry name" value="RESPONSE_REGULATORY"/>
    <property type="match status" value="1"/>
</dbReference>
<dbReference type="Pfam" id="PF00072">
    <property type="entry name" value="Response_reg"/>
    <property type="match status" value="1"/>
</dbReference>
<proteinExistence type="predicted"/>
<organism evidence="10 11">
    <name type="scientific">Tumidithrix elongata BACA0141</name>
    <dbReference type="NCBI Taxonomy" id="2716417"/>
    <lineage>
        <taxon>Bacteria</taxon>
        <taxon>Bacillati</taxon>
        <taxon>Cyanobacteriota</taxon>
        <taxon>Cyanophyceae</taxon>
        <taxon>Pseudanabaenales</taxon>
        <taxon>Pseudanabaenaceae</taxon>
        <taxon>Tumidithrix</taxon>
        <taxon>Tumidithrix elongata</taxon>
    </lineage>
</organism>
<dbReference type="Gene3D" id="3.40.50.2300">
    <property type="match status" value="1"/>
</dbReference>
<sequence>MVQSNTLKLPERSPSAMRMLLVEDDVTLAETLAESLEDYNYQVDIAEDGEVAWEKVQSTDYDIMLLDVMLPKLDGVRLCRRLRSHNFDLPILMITALSSSAEQITGLDAGADDYVVKPIQILELLARIRALLRRSQPPSTTPSLKWGDLLLDIDAYEVTYKDQPVHLTVKEQGILELLLRHGRQVVRRSLLVEKVWSPHKPPKEETINATIKSLRSKLKDASAPADFIETIHGVGYRLKQHS</sequence>
<dbReference type="FunFam" id="3.40.50.2300:FF:000002">
    <property type="entry name" value="DNA-binding response regulator PhoP"/>
    <property type="match status" value="1"/>
</dbReference>
<name>A0AAW9PXE0_9CYAN</name>
<dbReference type="SMART" id="SM00862">
    <property type="entry name" value="Trans_reg_C"/>
    <property type="match status" value="1"/>
</dbReference>
<dbReference type="InterPro" id="IPR011006">
    <property type="entry name" value="CheY-like_superfamily"/>
</dbReference>
<dbReference type="PANTHER" id="PTHR48111">
    <property type="entry name" value="REGULATOR OF RPOS"/>
    <property type="match status" value="1"/>
</dbReference>
<evidence type="ECO:0000256" key="4">
    <source>
        <dbReference type="ARBA" id="ARBA00023125"/>
    </source>
</evidence>
<dbReference type="Gene3D" id="6.10.250.690">
    <property type="match status" value="1"/>
</dbReference>
<keyword evidence="11" id="KW-1185">Reference proteome</keyword>
<accession>A0AAW9PXE0</accession>
<keyword evidence="5" id="KW-0804">Transcription</keyword>
<feature type="domain" description="Response regulatory" evidence="8">
    <location>
        <begin position="18"/>
        <end position="132"/>
    </location>
</feature>
<dbReference type="InterPro" id="IPR039420">
    <property type="entry name" value="WalR-like"/>
</dbReference>
<evidence type="ECO:0000313" key="10">
    <source>
        <dbReference type="EMBL" id="MEE3715251.1"/>
    </source>
</evidence>
<comment type="caution">
    <text evidence="10">The sequence shown here is derived from an EMBL/GenBank/DDBJ whole genome shotgun (WGS) entry which is preliminary data.</text>
</comment>
<dbReference type="EMBL" id="JAZBJZ010000002">
    <property type="protein sequence ID" value="MEE3715251.1"/>
    <property type="molecule type" value="Genomic_DNA"/>
</dbReference>
<feature type="domain" description="OmpR/PhoB-type" evidence="9">
    <location>
        <begin position="141"/>
        <end position="240"/>
    </location>
</feature>
<dbReference type="InterPro" id="IPR001867">
    <property type="entry name" value="OmpR/PhoB-type_DNA-bd"/>
</dbReference>
<evidence type="ECO:0000256" key="1">
    <source>
        <dbReference type="ARBA" id="ARBA00022553"/>
    </source>
</evidence>
<keyword evidence="1 6" id="KW-0597">Phosphoprotein</keyword>
<dbReference type="SUPFAM" id="SSF46894">
    <property type="entry name" value="C-terminal effector domain of the bipartite response regulators"/>
    <property type="match status" value="1"/>
</dbReference>
<evidence type="ECO:0000259" key="9">
    <source>
        <dbReference type="PROSITE" id="PS51755"/>
    </source>
</evidence>
<keyword evidence="2" id="KW-0902">Two-component regulatory system</keyword>
<evidence type="ECO:0000256" key="2">
    <source>
        <dbReference type="ARBA" id="ARBA00023012"/>
    </source>
</evidence>
<dbReference type="GO" id="GO:0000976">
    <property type="term" value="F:transcription cis-regulatory region binding"/>
    <property type="evidence" value="ECO:0007669"/>
    <property type="project" value="TreeGrafter"/>
</dbReference>
<dbReference type="GO" id="GO:0032993">
    <property type="term" value="C:protein-DNA complex"/>
    <property type="evidence" value="ECO:0007669"/>
    <property type="project" value="TreeGrafter"/>
</dbReference>
<dbReference type="Proteomes" id="UP001333818">
    <property type="component" value="Unassembled WGS sequence"/>
</dbReference>
<dbReference type="GO" id="GO:0000156">
    <property type="term" value="F:phosphorelay response regulator activity"/>
    <property type="evidence" value="ECO:0007669"/>
    <property type="project" value="TreeGrafter"/>
</dbReference>
<dbReference type="GO" id="GO:0006355">
    <property type="term" value="P:regulation of DNA-templated transcription"/>
    <property type="evidence" value="ECO:0007669"/>
    <property type="project" value="InterPro"/>
</dbReference>
<evidence type="ECO:0000256" key="7">
    <source>
        <dbReference type="PROSITE-ProRule" id="PRU01091"/>
    </source>
</evidence>
<dbReference type="Gene3D" id="1.10.10.10">
    <property type="entry name" value="Winged helix-like DNA-binding domain superfamily/Winged helix DNA-binding domain"/>
    <property type="match status" value="1"/>
</dbReference>
<evidence type="ECO:0000256" key="5">
    <source>
        <dbReference type="ARBA" id="ARBA00023163"/>
    </source>
</evidence>
<dbReference type="InterPro" id="IPR001789">
    <property type="entry name" value="Sig_transdc_resp-reg_receiver"/>
</dbReference>
<dbReference type="InterPro" id="IPR016032">
    <property type="entry name" value="Sig_transdc_resp-reg_C-effctor"/>
</dbReference>
<feature type="modified residue" description="4-aspartylphosphate" evidence="6">
    <location>
        <position position="67"/>
    </location>
</feature>